<dbReference type="OrthoDB" id="2532903at2759"/>
<keyword evidence="3" id="KW-1185">Reference proteome</keyword>
<reference evidence="3" key="1">
    <citation type="journal article" date="2012" name="Science">
        <title>The Paleozoic origin of enzymatic lignin decomposition reconstructed from 31 fungal genomes.</title>
        <authorList>
            <person name="Floudas D."/>
            <person name="Binder M."/>
            <person name="Riley R."/>
            <person name="Barry K."/>
            <person name="Blanchette R.A."/>
            <person name="Henrissat B."/>
            <person name="Martinez A.T."/>
            <person name="Otillar R."/>
            <person name="Spatafora J.W."/>
            <person name="Yadav J.S."/>
            <person name="Aerts A."/>
            <person name="Benoit I."/>
            <person name="Boyd A."/>
            <person name="Carlson A."/>
            <person name="Copeland A."/>
            <person name="Coutinho P.M."/>
            <person name="de Vries R.P."/>
            <person name="Ferreira P."/>
            <person name="Findley K."/>
            <person name="Foster B."/>
            <person name="Gaskell J."/>
            <person name="Glotzer D."/>
            <person name="Gorecki P."/>
            <person name="Heitman J."/>
            <person name="Hesse C."/>
            <person name="Hori C."/>
            <person name="Igarashi K."/>
            <person name="Jurgens J.A."/>
            <person name="Kallen N."/>
            <person name="Kersten P."/>
            <person name="Kohler A."/>
            <person name="Kuees U."/>
            <person name="Kumar T.K.A."/>
            <person name="Kuo A."/>
            <person name="LaButti K."/>
            <person name="Larrondo L.F."/>
            <person name="Lindquist E."/>
            <person name="Ling A."/>
            <person name="Lombard V."/>
            <person name="Lucas S."/>
            <person name="Lundell T."/>
            <person name="Martin R."/>
            <person name="McLaughlin D.J."/>
            <person name="Morgenstern I."/>
            <person name="Morin E."/>
            <person name="Murat C."/>
            <person name="Nagy L.G."/>
            <person name="Nolan M."/>
            <person name="Ohm R.A."/>
            <person name="Patyshakuliyeva A."/>
            <person name="Rokas A."/>
            <person name="Ruiz-Duenas F.J."/>
            <person name="Sabat G."/>
            <person name="Salamov A."/>
            <person name="Samejima M."/>
            <person name="Schmutz J."/>
            <person name="Slot J.C."/>
            <person name="St John F."/>
            <person name="Stenlid J."/>
            <person name="Sun H."/>
            <person name="Sun S."/>
            <person name="Syed K."/>
            <person name="Tsang A."/>
            <person name="Wiebenga A."/>
            <person name="Young D."/>
            <person name="Pisabarro A."/>
            <person name="Eastwood D.C."/>
            <person name="Martin F."/>
            <person name="Cullen D."/>
            <person name="Grigoriev I.V."/>
            <person name="Hibbett D.S."/>
        </authorList>
    </citation>
    <scope>NUCLEOTIDE SEQUENCE [LARGE SCALE GENOMIC DNA]</scope>
    <source>
        <strain evidence="3">TFB10046</strain>
    </source>
</reference>
<organism evidence="2 3">
    <name type="scientific">Auricularia subglabra (strain TFB-10046 / SS5)</name>
    <name type="common">White-rot fungus</name>
    <name type="synonym">Auricularia delicata (strain TFB10046)</name>
    <dbReference type="NCBI Taxonomy" id="717982"/>
    <lineage>
        <taxon>Eukaryota</taxon>
        <taxon>Fungi</taxon>
        <taxon>Dikarya</taxon>
        <taxon>Basidiomycota</taxon>
        <taxon>Agaricomycotina</taxon>
        <taxon>Agaricomycetes</taxon>
        <taxon>Auriculariales</taxon>
        <taxon>Auriculariaceae</taxon>
        <taxon>Auricularia</taxon>
    </lineage>
</organism>
<dbReference type="InterPro" id="IPR005593">
    <property type="entry name" value="Xul5P/Fru6P_PKetolase"/>
</dbReference>
<protein>
    <submittedName>
        <fullName evidence="2">Thiamin diphosphate-binding protein</fullName>
    </submittedName>
</protein>
<dbReference type="InParanoid" id="J0D2L9"/>
<dbReference type="GO" id="GO:0005975">
    <property type="term" value="P:carbohydrate metabolic process"/>
    <property type="evidence" value="ECO:0007669"/>
    <property type="project" value="InterPro"/>
</dbReference>
<dbReference type="PANTHER" id="PTHR31273:SF1">
    <property type="entry name" value="PHOSPHOKETOLASE-RELATED"/>
    <property type="match status" value="1"/>
</dbReference>
<evidence type="ECO:0000259" key="1">
    <source>
        <dbReference type="Pfam" id="PF09364"/>
    </source>
</evidence>
<dbReference type="Proteomes" id="UP000006514">
    <property type="component" value="Unassembled WGS sequence"/>
</dbReference>
<proteinExistence type="predicted"/>
<dbReference type="AlphaFoldDB" id="J0D2L9"/>
<gene>
    <name evidence="2" type="ORF">AURDEDRAFT_178034</name>
</gene>
<dbReference type="InterPro" id="IPR018970">
    <property type="entry name" value="Xul5P/Fru6P_PKetolase_N"/>
</dbReference>
<accession>J0D2L9</accession>
<name>J0D2L9_AURST</name>
<dbReference type="SUPFAM" id="SSF52518">
    <property type="entry name" value="Thiamin diphosphate-binding fold (THDP-binding)"/>
    <property type="match status" value="1"/>
</dbReference>
<dbReference type="EMBL" id="JH688588">
    <property type="protein sequence ID" value="EJD32872.1"/>
    <property type="molecule type" value="Genomic_DNA"/>
</dbReference>
<dbReference type="InterPro" id="IPR029061">
    <property type="entry name" value="THDP-binding"/>
</dbReference>
<feature type="domain" description="Xylulose 5-phosphate/Fructose 6-phosphate phosphoketolase N-terminal" evidence="1">
    <location>
        <begin position="133"/>
        <end position="375"/>
    </location>
</feature>
<dbReference type="PANTHER" id="PTHR31273">
    <property type="entry name" value="PHOSPHOKETOLASE-RELATED"/>
    <property type="match status" value="1"/>
</dbReference>
<sequence>MSYHAQCPSSVRSFMFLRPILAMSTQLAPIEAAKRIRRAPQSLHDIPLKLVATCWSSARGHAFWLWHCLRDITSLGAARTFCMTGAGPGGRFVQMPTTLRAGRLMDIKPRILKGGDTLVAPGSGGALAIPPIDALLAFQRATNYLSTAQIYLQKNVLLARPLEKSDVKPCLLGHFGTCPGLNLVYAHANLLKRHTNLNAIYVTDPGHGAPAVLASLYIEGTLSHFYPDYPVRADGFEKLTKAFSWPGGFPSHVNAETPGAIHEGGERPNLITVGVVGDGEAETGPTATAWHGHKYVDPAESGTILPVRHVNGFKISERTIFGTMDDFELAALFTGYGYQPRIVDYGAIARFITTAGTLARGIAGKTRIAGTARRKQCPCQEDAACLPLRIAQSCAGGRIKLAASLDSPAR</sequence>
<dbReference type="Pfam" id="PF09364">
    <property type="entry name" value="XFP_N"/>
    <property type="match status" value="1"/>
</dbReference>
<evidence type="ECO:0000313" key="2">
    <source>
        <dbReference type="EMBL" id="EJD32872.1"/>
    </source>
</evidence>
<evidence type="ECO:0000313" key="3">
    <source>
        <dbReference type="Proteomes" id="UP000006514"/>
    </source>
</evidence>
<dbReference type="eggNOG" id="ENOG502QUUF">
    <property type="taxonomic scope" value="Eukaryota"/>
</dbReference>
<dbReference type="Gene3D" id="3.40.50.970">
    <property type="match status" value="1"/>
</dbReference>
<dbReference type="KEGG" id="adl:AURDEDRAFT_178034"/>
<dbReference type="GO" id="GO:0016832">
    <property type="term" value="F:aldehyde-lyase activity"/>
    <property type="evidence" value="ECO:0007669"/>
    <property type="project" value="InterPro"/>
</dbReference>